<evidence type="ECO:0000256" key="10">
    <source>
        <dbReference type="ARBA" id="ARBA00022842"/>
    </source>
</evidence>
<dbReference type="Pfam" id="PF01163">
    <property type="entry name" value="RIO1"/>
    <property type="match status" value="1"/>
</dbReference>
<dbReference type="InterPro" id="IPR018934">
    <property type="entry name" value="RIO_dom"/>
</dbReference>
<keyword evidence="7" id="KW-0547">Nucleotide-binding</keyword>
<dbReference type="FunFam" id="1.10.10.10:FF:000053">
    <property type="entry name" value="Serine/threonine-protein kinase RIO2"/>
    <property type="match status" value="1"/>
</dbReference>
<evidence type="ECO:0000256" key="7">
    <source>
        <dbReference type="ARBA" id="ARBA00022741"/>
    </source>
</evidence>
<evidence type="ECO:0000256" key="3">
    <source>
        <dbReference type="ARBA" id="ARBA00012513"/>
    </source>
</evidence>
<proteinExistence type="inferred from homology"/>
<comment type="similarity">
    <text evidence="2">Belongs to the protein kinase superfamily. RIO-type Ser/Thr kinase family.</text>
</comment>
<organism evidence="16">
    <name type="scientific">Cyprideis torosa</name>
    <dbReference type="NCBI Taxonomy" id="163714"/>
    <lineage>
        <taxon>Eukaryota</taxon>
        <taxon>Metazoa</taxon>
        <taxon>Ecdysozoa</taxon>
        <taxon>Arthropoda</taxon>
        <taxon>Crustacea</taxon>
        <taxon>Oligostraca</taxon>
        <taxon>Ostracoda</taxon>
        <taxon>Podocopa</taxon>
        <taxon>Podocopida</taxon>
        <taxon>Cytherocopina</taxon>
        <taxon>Cytheroidea</taxon>
        <taxon>Cytherideidae</taxon>
        <taxon>Cyprideis</taxon>
    </lineage>
</organism>
<sequence length="450" mass="50902">MGKLNVALLRYLEPEDFRVLTAVEMGMKNHEIVNSALIASIANLKHGGVYKRLKELSKHRLLCFEKGKKVEGYRLTVAGYDFLALHTLCSRGLIESVGAQIGVGKEADIYEVRDPEGNKLCLKLHRLGRTSFRRVREKRDYHEHRNSSSWLLLSRLSATKEARFLEALVTRGFPVPRKYGHNRHAVLMELVDGVPLCQVQELGNPATLLERLGELITELASCGVIHCDFNEFNILVKEDESPVLIDFPQMVSFSHRDARMYFERDVECLRRFFERRFRVSPKEMDCLPEFDDMVRQGEMDVEAEASGWRRDAADSDNLDDVASEDSEDEEGGASYEASGNIEETAEGLLEEREKGPSKDPIGDPPCLVPLNEEAGLISDPGHPDFFESVSTVASTIAPEVARERIRREMGRRARTTKNPRAKGDSDVIGRKRREAKRVIKETVCVGSIWE</sequence>
<dbReference type="CDD" id="cd05144">
    <property type="entry name" value="RIO2_C"/>
    <property type="match status" value="1"/>
</dbReference>
<dbReference type="InterPro" id="IPR036388">
    <property type="entry name" value="WH-like_DNA-bd_sf"/>
</dbReference>
<evidence type="ECO:0000256" key="9">
    <source>
        <dbReference type="ARBA" id="ARBA00022840"/>
    </source>
</evidence>
<keyword evidence="10" id="KW-0460">Magnesium</keyword>
<evidence type="ECO:0000256" key="15">
    <source>
        <dbReference type="SAM" id="MobiDB-lite"/>
    </source>
</evidence>
<evidence type="ECO:0000256" key="2">
    <source>
        <dbReference type="ARBA" id="ARBA00009196"/>
    </source>
</evidence>
<keyword evidence="8" id="KW-0418">Kinase</keyword>
<dbReference type="Pfam" id="PF09202">
    <property type="entry name" value="Rio2_N"/>
    <property type="match status" value="1"/>
</dbReference>
<gene>
    <name evidence="16" type="ORF">CTOB1V02_LOCUS12217</name>
</gene>
<dbReference type="InterPro" id="IPR000687">
    <property type="entry name" value="RIO_kinase"/>
</dbReference>
<evidence type="ECO:0000256" key="13">
    <source>
        <dbReference type="ARBA" id="ARBA00068353"/>
    </source>
</evidence>
<dbReference type="InterPro" id="IPR030484">
    <property type="entry name" value="Rio2"/>
</dbReference>
<feature type="region of interest" description="Disordered" evidence="15">
    <location>
        <begin position="301"/>
        <end position="341"/>
    </location>
</feature>
<dbReference type="GO" id="GO:0005634">
    <property type="term" value="C:nucleus"/>
    <property type="evidence" value="ECO:0007669"/>
    <property type="project" value="TreeGrafter"/>
</dbReference>
<dbReference type="InterPro" id="IPR011009">
    <property type="entry name" value="Kinase-like_dom_sf"/>
</dbReference>
<dbReference type="FunFam" id="3.30.200.20:FF:000052">
    <property type="entry name" value="Serine/threonine-protein kinase RIO2"/>
    <property type="match status" value="1"/>
</dbReference>
<dbReference type="InterPro" id="IPR036390">
    <property type="entry name" value="WH_DNA-bd_sf"/>
</dbReference>
<evidence type="ECO:0000256" key="8">
    <source>
        <dbReference type="ARBA" id="ARBA00022777"/>
    </source>
</evidence>
<dbReference type="OrthoDB" id="10258631at2759"/>
<accession>A0A7R8ZWE3</accession>
<evidence type="ECO:0000256" key="11">
    <source>
        <dbReference type="ARBA" id="ARBA00047899"/>
    </source>
</evidence>
<evidence type="ECO:0000256" key="14">
    <source>
        <dbReference type="ARBA" id="ARBA00068837"/>
    </source>
</evidence>
<dbReference type="InterPro" id="IPR015285">
    <property type="entry name" value="RIO2_wHTH_N"/>
</dbReference>
<keyword evidence="4" id="KW-0723">Serine/threonine-protein kinase</keyword>
<dbReference type="PANTHER" id="PTHR45852">
    <property type="entry name" value="SER/THR-PROTEIN KINASE RIO2"/>
    <property type="match status" value="1"/>
</dbReference>
<evidence type="ECO:0000256" key="6">
    <source>
        <dbReference type="ARBA" id="ARBA00022723"/>
    </source>
</evidence>
<evidence type="ECO:0000256" key="12">
    <source>
        <dbReference type="ARBA" id="ARBA00048679"/>
    </source>
</evidence>
<name>A0A7R8ZWE3_9CRUS</name>
<evidence type="ECO:0000256" key="1">
    <source>
        <dbReference type="ARBA" id="ARBA00001946"/>
    </source>
</evidence>
<keyword evidence="5" id="KW-0808">Transferase</keyword>
<dbReference type="Gene3D" id="1.10.510.10">
    <property type="entry name" value="Transferase(Phosphotransferase) domain 1"/>
    <property type="match status" value="1"/>
</dbReference>
<protein>
    <recommendedName>
        <fullName evidence="13">Serine/threonine-protein kinase RIO2</fullName>
        <ecNumber evidence="3">2.7.11.1</ecNumber>
    </recommendedName>
    <alternativeName>
        <fullName evidence="14">Serine/threonine-protein kinase rio2</fullName>
    </alternativeName>
</protein>
<dbReference type="AlphaFoldDB" id="A0A7R8ZWE3"/>
<dbReference type="EMBL" id="OB668573">
    <property type="protein sequence ID" value="CAD7234401.1"/>
    <property type="molecule type" value="Genomic_DNA"/>
</dbReference>
<comment type="catalytic activity">
    <reaction evidence="11">
        <text>L-threonyl-[protein] + ATP = O-phospho-L-threonyl-[protein] + ADP + H(+)</text>
        <dbReference type="Rhea" id="RHEA:46608"/>
        <dbReference type="Rhea" id="RHEA-COMP:11060"/>
        <dbReference type="Rhea" id="RHEA-COMP:11605"/>
        <dbReference type="ChEBI" id="CHEBI:15378"/>
        <dbReference type="ChEBI" id="CHEBI:30013"/>
        <dbReference type="ChEBI" id="CHEBI:30616"/>
        <dbReference type="ChEBI" id="CHEBI:61977"/>
        <dbReference type="ChEBI" id="CHEBI:456216"/>
        <dbReference type="EC" id="2.7.11.1"/>
    </reaction>
</comment>
<dbReference type="GO" id="GO:0004674">
    <property type="term" value="F:protein serine/threonine kinase activity"/>
    <property type="evidence" value="ECO:0007669"/>
    <property type="project" value="UniProtKB-KW"/>
</dbReference>
<dbReference type="SUPFAM" id="SSF56112">
    <property type="entry name" value="Protein kinase-like (PK-like)"/>
    <property type="match status" value="1"/>
</dbReference>
<dbReference type="GO" id="GO:0030688">
    <property type="term" value="C:preribosome, small subunit precursor"/>
    <property type="evidence" value="ECO:0007669"/>
    <property type="project" value="TreeGrafter"/>
</dbReference>
<keyword evidence="6" id="KW-0479">Metal-binding</keyword>
<comment type="catalytic activity">
    <reaction evidence="12">
        <text>L-seryl-[protein] + ATP = O-phospho-L-seryl-[protein] + ADP + H(+)</text>
        <dbReference type="Rhea" id="RHEA:17989"/>
        <dbReference type="Rhea" id="RHEA-COMP:9863"/>
        <dbReference type="Rhea" id="RHEA-COMP:11604"/>
        <dbReference type="ChEBI" id="CHEBI:15378"/>
        <dbReference type="ChEBI" id="CHEBI:29999"/>
        <dbReference type="ChEBI" id="CHEBI:30616"/>
        <dbReference type="ChEBI" id="CHEBI:83421"/>
        <dbReference type="ChEBI" id="CHEBI:456216"/>
        <dbReference type="EC" id="2.7.11.1"/>
    </reaction>
</comment>
<reference evidence="16" key="1">
    <citation type="submission" date="2020-11" db="EMBL/GenBank/DDBJ databases">
        <authorList>
            <person name="Tran Van P."/>
        </authorList>
    </citation>
    <scope>NUCLEOTIDE SEQUENCE</scope>
</reference>
<dbReference type="Gene3D" id="1.10.10.10">
    <property type="entry name" value="Winged helix-like DNA-binding domain superfamily/Winged helix DNA-binding domain"/>
    <property type="match status" value="1"/>
</dbReference>
<keyword evidence="9" id="KW-0067">ATP-binding</keyword>
<feature type="region of interest" description="Disordered" evidence="15">
    <location>
        <begin position="406"/>
        <end position="429"/>
    </location>
</feature>
<evidence type="ECO:0000313" key="16">
    <source>
        <dbReference type="EMBL" id="CAD7234401.1"/>
    </source>
</evidence>
<feature type="compositionally biased region" description="Acidic residues" evidence="15">
    <location>
        <begin position="314"/>
        <end position="331"/>
    </location>
</feature>
<dbReference type="GO" id="GO:0046872">
    <property type="term" value="F:metal ion binding"/>
    <property type="evidence" value="ECO:0007669"/>
    <property type="project" value="UniProtKB-KW"/>
</dbReference>
<dbReference type="Gene3D" id="3.30.200.20">
    <property type="entry name" value="Phosphorylase Kinase, domain 1"/>
    <property type="match status" value="1"/>
</dbReference>
<dbReference type="SUPFAM" id="SSF46785">
    <property type="entry name" value="Winged helix' DNA-binding domain"/>
    <property type="match status" value="1"/>
</dbReference>
<dbReference type="GO" id="GO:0005829">
    <property type="term" value="C:cytosol"/>
    <property type="evidence" value="ECO:0007669"/>
    <property type="project" value="TreeGrafter"/>
</dbReference>
<dbReference type="SMART" id="SM00090">
    <property type="entry name" value="RIO"/>
    <property type="match status" value="1"/>
</dbReference>
<dbReference type="EC" id="2.7.11.1" evidence="3"/>
<evidence type="ECO:0000256" key="5">
    <source>
        <dbReference type="ARBA" id="ARBA00022679"/>
    </source>
</evidence>
<dbReference type="GO" id="GO:0005524">
    <property type="term" value="F:ATP binding"/>
    <property type="evidence" value="ECO:0007669"/>
    <property type="project" value="UniProtKB-KW"/>
</dbReference>
<comment type="cofactor">
    <cofactor evidence="1">
        <name>Mg(2+)</name>
        <dbReference type="ChEBI" id="CHEBI:18420"/>
    </cofactor>
</comment>
<dbReference type="PANTHER" id="PTHR45852:SF1">
    <property type="entry name" value="SERINE_THREONINE-PROTEIN KINASE RIO2"/>
    <property type="match status" value="1"/>
</dbReference>
<dbReference type="GO" id="GO:0030490">
    <property type="term" value="P:maturation of SSU-rRNA"/>
    <property type="evidence" value="ECO:0007669"/>
    <property type="project" value="TreeGrafter"/>
</dbReference>
<evidence type="ECO:0000256" key="4">
    <source>
        <dbReference type="ARBA" id="ARBA00022527"/>
    </source>
</evidence>